<proteinExistence type="predicted"/>
<dbReference type="Proteomes" id="UP000267077">
    <property type="component" value="Unassembled WGS sequence"/>
</dbReference>
<keyword evidence="1" id="KW-0472">Membrane</keyword>
<reference evidence="2 3" key="1">
    <citation type="submission" date="2018-12" db="EMBL/GenBank/DDBJ databases">
        <title>Dyella dinghuensis sp. nov. DHOA06 and Dyella choica sp. nov. 4M-K27, isolated from forest soil.</title>
        <authorList>
            <person name="Qiu L.-H."/>
            <person name="Gao Z.-H."/>
        </authorList>
    </citation>
    <scope>NUCLEOTIDE SEQUENCE [LARGE SCALE GENOMIC DNA]</scope>
    <source>
        <strain evidence="2 3">DHOA06</strain>
    </source>
</reference>
<dbReference type="EMBL" id="RYZR01000008">
    <property type="protein sequence ID" value="RUL61388.1"/>
    <property type="molecule type" value="Genomic_DNA"/>
</dbReference>
<evidence type="ECO:0008006" key="4">
    <source>
        <dbReference type="Google" id="ProtNLM"/>
    </source>
</evidence>
<dbReference type="OrthoDB" id="118190at2"/>
<organism evidence="2 3">
    <name type="scientific">Dyella dinghuensis</name>
    <dbReference type="NCBI Taxonomy" id="1920169"/>
    <lineage>
        <taxon>Bacteria</taxon>
        <taxon>Pseudomonadati</taxon>
        <taxon>Pseudomonadota</taxon>
        <taxon>Gammaproteobacteria</taxon>
        <taxon>Lysobacterales</taxon>
        <taxon>Rhodanobacteraceae</taxon>
        <taxon>Dyella</taxon>
    </lineage>
</organism>
<feature type="transmembrane region" description="Helical" evidence="1">
    <location>
        <begin position="75"/>
        <end position="96"/>
    </location>
</feature>
<keyword evidence="1" id="KW-0812">Transmembrane</keyword>
<dbReference type="AlphaFoldDB" id="A0A3S0WLT3"/>
<name>A0A3S0WLT3_9GAMM</name>
<accession>A0A3S0WLT3</accession>
<feature type="transmembrane region" description="Helical" evidence="1">
    <location>
        <begin position="108"/>
        <end position="126"/>
    </location>
</feature>
<dbReference type="RefSeq" id="WP_126675099.1">
    <property type="nucleotide sequence ID" value="NZ_RYZR01000008.1"/>
</dbReference>
<keyword evidence="3" id="KW-1185">Reference proteome</keyword>
<evidence type="ECO:0000313" key="2">
    <source>
        <dbReference type="EMBL" id="RUL61388.1"/>
    </source>
</evidence>
<keyword evidence="1" id="KW-1133">Transmembrane helix</keyword>
<evidence type="ECO:0000313" key="3">
    <source>
        <dbReference type="Proteomes" id="UP000267077"/>
    </source>
</evidence>
<sequence length="167" mass="18094">MSTAHTDLQTRHGSGPMNRYVISAAAIVFLLATGDLIFACTYWHATYDVPPARLIQNIASGLLGKRAFAGGENTVLLGVVLQYFMISLMVGTYYVTSRRIKALNAKPWLWGLLYGLVLYVTMNHVVVPLSAAPRGPVIASWIILSIVVHLVIGVTVALGARWAANKS</sequence>
<gene>
    <name evidence="2" type="ORF">EKH79_17265</name>
</gene>
<feature type="transmembrane region" description="Helical" evidence="1">
    <location>
        <begin position="20"/>
        <end position="45"/>
    </location>
</feature>
<comment type="caution">
    <text evidence="2">The sequence shown here is derived from an EMBL/GenBank/DDBJ whole genome shotgun (WGS) entry which is preliminary data.</text>
</comment>
<protein>
    <recommendedName>
        <fullName evidence="4">DUF1440 domain-containing protein</fullName>
    </recommendedName>
</protein>
<evidence type="ECO:0000256" key="1">
    <source>
        <dbReference type="SAM" id="Phobius"/>
    </source>
</evidence>
<feature type="transmembrane region" description="Helical" evidence="1">
    <location>
        <begin position="138"/>
        <end position="160"/>
    </location>
</feature>